<evidence type="ECO:0000256" key="7">
    <source>
        <dbReference type="ARBA" id="ARBA00023242"/>
    </source>
</evidence>
<feature type="domain" description="DDE Tnp4" evidence="8">
    <location>
        <begin position="165"/>
        <end position="325"/>
    </location>
</feature>
<dbReference type="GO" id="GO:0005634">
    <property type="term" value="C:nucleus"/>
    <property type="evidence" value="ECO:0007669"/>
    <property type="project" value="UniProtKB-SubCell"/>
</dbReference>
<keyword evidence="4" id="KW-0540">Nuclease</keyword>
<evidence type="ECO:0000256" key="5">
    <source>
        <dbReference type="ARBA" id="ARBA00022723"/>
    </source>
</evidence>
<reference evidence="9 10" key="1">
    <citation type="submission" date="2023-01" db="EMBL/GenBank/DDBJ databases">
        <authorList>
            <person name="Whitehead M."/>
        </authorList>
    </citation>
    <scope>NUCLEOTIDE SEQUENCE [LARGE SCALE GENOMIC DNA]</scope>
</reference>
<keyword evidence="7" id="KW-0539">Nucleus</keyword>
<dbReference type="GO" id="GO:0046872">
    <property type="term" value="F:metal ion binding"/>
    <property type="evidence" value="ECO:0007669"/>
    <property type="project" value="UniProtKB-KW"/>
</dbReference>
<evidence type="ECO:0000256" key="3">
    <source>
        <dbReference type="ARBA" id="ARBA00006958"/>
    </source>
</evidence>
<evidence type="ECO:0000313" key="10">
    <source>
        <dbReference type="Proteomes" id="UP001160148"/>
    </source>
</evidence>
<evidence type="ECO:0000256" key="4">
    <source>
        <dbReference type="ARBA" id="ARBA00022722"/>
    </source>
</evidence>
<protein>
    <recommendedName>
        <fullName evidence="8">DDE Tnp4 domain-containing protein</fullName>
    </recommendedName>
</protein>
<evidence type="ECO:0000256" key="6">
    <source>
        <dbReference type="ARBA" id="ARBA00022801"/>
    </source>
</evidence>
<organism evidence="9 10">
    <name type="scientific">Macrosiphum euphorbiae</name>
    <name type="common">potato aphid</name>
    <dbReference type="NCBI Taxonomy" id="13131"/>
    <lineage>
        <taxon>Eukaryota</taxon>
        <taxon>Metazoa</taxon>
        <taxon>Ecdysozoa</taxon>
        <taxon>Arthropoda</taxon>
        <taxon>Hexapoda</taxon>
        <taxon>Insecta</taxon>
        <taxon>Pterygota</taxon>
        <taxon>Neoptera</taxon>
        <taxon>Paraneoptera</taxon>
        <taxon>Hemiptera</taxon>
        <taxon>Sternorrhyncha</taxon>
        <taxon>Aphidomorpha</taxon>
        <taxon>Aphidoidea</taxon>
        <taxon>Aphididae</taxon>
        <taxon>Macrosiphini</taxon>
        <taxon>Macrosiphum</taxon>
    </lineage>
</organism>
<sequence length="382" mass="43603">MAFVDDDLEMYMQLNGIVNMEIVNFIDDNEPRRILKQEDPFVELSDRKFIGTYRLSKQLVEELIDTLTPYMNSPMTSSGITIKRKVLTALRFFASGSYQQDIGEHRGAALSQPSVSRCITEVAEALNNPIILNKYIHFPSTIEQLNIIRQGFYNKFGIPGVIGVIDGTHVAIVPPNTADDVYPEHIYVNRKGYHSINTQLICDSDLMILNVCAKFPGSTHDSHIWRLSPVEGPMKHLHAIGQTSYFLLGDSGYPLRQWLLTPLYQPQPNTPEANYNKWFCRTRSIIERCNGVLKMRFRCLLKHRVLHYSPEKAAIIINSCTILHNISISNKIPIIRNIEDSTDIDLGNIDNDPEVEQIVNRINPELTAGKRMQQTIIDLYFK</sequence>
<evidence type="ECO:0000256" key="2">
    <source>
        <dbReference type="ARBA" id="ARBA00004123"/>
    </source>
</evidence>
<keyword evidence="5" id="KW-0479">Metal-binding</keyword>
<dbReference type="GO" id="GO:0016787">
    <property type="term" value="F:hydrolase activity"/>
    <property type="evidence" value="ECO:0007669"/>
    <property type="project" value="UniProtKB-KW"/>
</dbReference>
<keyword evidence="10" id="KW-1185">Reference proteome</keyword>
<evidence type="ECO:0000259" key="8">
    <source>
        <dbReference type="Pfam" id="PF13359"/>
    </source>
</evidence>
<evidence type="ECO:0000313" key="9">
    <source>
        <dbReference type="EMBL" id="CAI6375265.1"/>
    </source>
</evidence>
<comment type="similarity">
    <text evidence="3">Belongs to the HARBI1 family.</text>
</comment>
<comment type="cofactor">
    <cofactor evidence="1">
        <name>a divalent metal cation</name>
        <dbReference type="ChEBI" id="CHEBI:60240"/>
    </cofactor>
</comment>
<dbReference type="GO" id="GO:0004518">
    <property type="term" value="F:nuclease activity"/>
    <property type="evidence" value="ECO:0007669"/>
    <property type="project" value="UniProtKB-KW"/>
</dbReference>
<dbReference type="Proteomes" id="UP001160148">
    <property type="component" value="Unassembled WGS sequence"/>
</dbReference>
<dbReference type="PANTHER" id="PTHR22930">
    <property type="match status" value="1"/>
</dbReference>
<dbReference type="InterPro" id="IPR045249">
    <property type="entry name" value="HARBI1-like"/>
</dbReference>
<dbReference type="AlphaFoldDB" id="A0AAV0Y323"/>
<comment type="caution">
    <text evidence="9">The sequence shown here is derived from an EMBL/GenBank/DDBJ whole genome shotgun (WGS) entry which is preliminary data.</text>
</comment>
<proteinExistence type="inferred from homology"/>
<dbReference type="PANTHER" id="PTHR22930:SF289">
    <property type="entry name" value="DDE TNP4 DOMAIN-CONTAINING PROTEIN-RELATED"/>
    <property type="match status" value="1"/>
</dbReference>
<keyword evidence="6" id="KW-0378">Hydrolase</keyword>
<comment type="subcellular location">
    <subcellularLocation>
        <location evidence="2">Nucleus</location>
    </subcellularLocation>
</comment>
<name>A0AAV0Y323_9HEMI</name>
<dbReference type="EMBL" id="CARXXK010001301">
    <property type="protein sequence ID" value="CAI6375265.1"/>
    <property type="molecule type" value="Genomic_DNA"/>
</dbReference>
<gene>
    <name evidence="9" type="ORF">MEUPH1_LOCUS28787</name>
</gene>
<dbReference type="Pfam" id="PF13359">
    <property type="entry name" value="DDE_Tnp_4"/>
    <property type="match status" value="1"/>
</dbReference>
<dbReference type="InterPro" id="IPR027806">
    <property type="entry name" value="HARBI1_dom"/>
</dbReference>
<accession>A0AAV0Y323</accession>
<evidence type="ECO:0000256" key="1">
    <source>
        <dbReference type="ARBA" id="ARBA00001968"/>
    </source>
</evidence>